<dbReference type="PROSITE" id="PS50851">
    <property type="entry name" value="CHEW"/>
    <property type="match status" value="1"/>
</dbReference>
<protein>
    <submittedName>
        <fullName evidence="2">Chemotaxis protein CheW</fullName>
    </submittedName>
</protein>
<dbReference type="InterPro" id="IPR036061">
    <property type="entry name" value="CheW-like_dom_sf"/>
</dbReference>
<dbReference type="PANTHER" id="PTHR22617:SF23">
    <property type="entry name" value="CHEMOTAXIS PROTEIN CHEW"/>
    <property type="match status" value="1"/>
</dbReference>
<dbReference type="Gene3D" id="2.40.50.180">
    <property type="entry name" value="CheA-289, Domain 4"/>
    <property type="match status" value="1"/>
</dbReference>
<dbReference type="PANTHER" id="PTHR22617">
    <property type="entry name" value="CHEMOTAXIS SENSOR HISTIDINE KINASE-RELATED"/>
    <property type="match status" value="1"/>
</dbReference>
<dbReference type="InterPro" id="IPR002545">
    <property type="entry name" value="CheW-lke_dom"/>
</dbReference>
<reference evidence="2 3" key="1">
    <citation type="submission" date="2020-05" db="EMBL/GenBank/DDBJ databases">
        <title>Complete genome sequence of Gemmatimonas greenlandica TET16.</title>
        <authorList>
            <person name="Zeng Y."/>
        </authorList>
    </citation>
    <scope>NUCLEOTIDE SEQUENCE [LARGE SCALE GENOMIC DNA]</scope>
    <source>
        <strain evidence="2 3">TET16</strain>
    </source>
</reference>
<evidence type="ECO:0000259" key="1">
    <source>
        <dbReference type="PROSITE" id="PS50851"/>
    </source>
</evidence>
<dbReference type="GO" id="GO:0007165">
    <property type="term" value="P:signal transduction"/>
    <property type="evidence" value="ECO:0007669"/>
    <property type="project" value="InterPro"/>
</dbReference>
<dbReference type="Proteomes" id="UP000500938">
    <property type="component" value="Chromosome"/>
</dbReference>
<dbReference type="AlphaFoldDB" id="A0A6M4IMR4"/>
<evidence type="ECO:0000313" key="2">
    <source>
        <dbReference type="EMBL" id="QJR35960.1"/>
    </source>
</evidence>
<feature type="domain" description="CheW-like" evidence="1">
    <location>
        <begin position="4"/>
        <end position="144"/>
    </location>
</feature>
<dbReference type="GO" id="GO:0006935">
    <property type="term" value="P:chemotaxis"/>
    <property type="evidence" value="ECO:0007669"/>
    <property type="project" value="InterPro"/>
</dbReference>
<dbReference type="InterPro" id="IPR039315">
    <property type="entry name" value="CheW"/>
</dbReference>
<dbReference type="Gene3D" id="2.30.30.40">
    <property type="entry name" value="SH3 Domains"/>
    <property type="match status" value="1"/>
</dbReference>
<keyword evidence="3" id="KW-1185">Reference proteome</keyword>
<organism evidence="2 3">
    <name type="scientific">Gemmatimonas groenlandica</name>
    <dbReference type="NCBI Taxonomy" id="2732249"/>
    <lineage>
        <taxon>Bacteria</taxon>
        <taxon>Pseudomonadati</taxon>
        <taxon>Gemmatimonadota</taxon>
        <taxon>Gemmatimonadia</taxon>
        <taxon>Gemmatimonadales</taxon>
        <taxon>Gemmatimonadaceae</taxon>
        <taxon>Gemmatimonas</taxon>
    </lineage>
</organism>
<dbReference type="Pfam" id="PF01584">
    <property type="entry name" value="CheW"/>
    <property type="match status" value="1"/>
</dbReference>
<sequence>MPETTQFCTFRVDDLFLGIDVQRVQEVIRSLEITSVPLAPSSVEGLINLRGQIVTAIDLRRRLGLTSRLSEHEPMHVVVRGDDGAVSLMVDSIEDVIEVDPRDFERVPESIEPSVRDLLAGVYKLDTGLLLALQTDRAVAVTTATI</sequence>
<dbReference type="SMART" id="SM00260">
    <property type="entry name" value="CheW"/>
    <property type="match status" value="1"/>
</dbReference>
<dbReference type="EMBL" id="CP053085">
    <property type="protein sequence ID" value="QJR35960.1"/>
    <property type="molecule type" value="Genomic_DNA"/>
</dbReference>
<name>A0A6M4IMR4_9BACT</name>
<accession>A0A6M4IMR4</accession>
<evidence type="ECO:0000313" key="3">
    <source>
        <dbReference type="Proteomes" id="UP000500938"/>
    </source>
</evidence>
<proteinExistence type="predicted"/>
<dbReference type="SUPFAM" id="SSF50341">
    <property type="entry name" value="CheW-like"/>
    <property type="match status" value="1"/>
</dbReference>
<dbReference type="GO" id="GO:0005829">
    <property type="term" value="C:cytosol"/>
    <property type="evidence" value="ECO:0007669"/>
    <property type="project" value="TreeGrafter"/>
</dbReference>
<gene>
    <name evidence="2" type="ORF">HKW67_10810</name>
</gene>
<dbReference type="KEGG" id="ggr:HKW67_10810"/>
<dbReference type="RefSeq" id="WP_171225391.1">
    <property type="nucleotide sequence ID" value="NZ_CP053085.1"/>
</dbReference>